<dbReference type="PANTHER" id="PTHR47959:SF13">
    <property type="entry name" value="ATP-DEPENDENT RNA HELICASE RHLE"/>
    <property type="match status" value="1"/>
</dbReference>
<evidence type="ECO:0000313" key="12">
    <source>
        <dbReference type="EMBL" id="BDD10997.1"/>
    </source>
</evidence>
<dbReference type="Pfam" id="PF00271">
    <property type="entry name" value="Helicase_C"/>
    <property type="match status" value="1"/>
</dbReference>
<evidence type="ECO:0000256" key="6">
    <source>
        <dbReference type="PROSITE-ProRule" id="PRU00552"/>
    </source>
</evidence>
<dbReference type="InterPro" id="IPR050079">
    <property type="entry name" value="DEAD_box_RNA_helicase"/>
</dbReference>
<dbReference type="PROSITE" id="PS51195">
    <property type="entry name" value="Q_MOTIF"/>
    <property type="match status" value="1"/>
</dbReference>
<evidence type="ECO:0000256" key="8">
    <source>
        <dbReference type="SAM" id="MobiDB-lite"/>
    </source>
</evidence>
<dbReference type="SMART" id="SM00487">
    <property type="entry name" value="DEXDc"/>
    <property type="match status" value="1"/>
</dbReference>
<dbReference type="PROSITE" id="PS51192">
    <property type="entry name" value="HELICASE_ATP_BIND_1"/>
    <property type="match status" value="1"/>
</dbReference>
<dbReference type="GO" id="GO:0005829">
    <property type="term" value="C:cytosol"/>
    <property type="evidence" value="ECO:0007669"/>
    <property type="project" value="TreeGrafter"/>
</dbReference>
<reference evidence="12 13" key="1">
    <citation type="submission" date="2021-12" db="EMBL/GenBank/DDBJ databases">
        <title>Genome sequencing of bacteria with rrn-lacking chromosome and rrn-plasmid.</title>
        <authorList>
            <person name="Anda M."/>
            <person name="Iwasaki W."/>
        </authorList>
    </citation>
    <scope>NUCLEOTIDE SEQUENCE [LARGE SCALE GENOMIC DNA]</scope>
    <source>
        <strain evidence="12 13">DSM 100852</strain>
    </source>
</reference>
<proteinExistence type="inferred from homology"/>
<evidence type="ECO:0000313" key="13">
    <source>
        <dbReference type="Proteomes" id="UP001348817"/>
    </source>
</evidence>
<comment type="similarity">
    <text evidence="5 7">Belongs to the DEAD box helicase family.</text>
</comment>
<feature type="short sequence motif" description="Q motif" evidence="6">
    <location>
        <begin position="9"/>
        <end position="37"/>
    </location>
</feature>
<evidence type="ECO:0000256" key="4">
    <source>
        <dbReference type="ARBA" id="ARBA00022840"/>
    </source>
</evidence>
<keyword evidence="1 7" id="KW-0547">Nucleotide-binding</keyword>
<evidence type="ECO:0000256" key="3">
    <source>
        <dbReference type="ARBA" id="ARBA00022806"/>
    </source>
</evidence>
<dbReference type="InterPro" id="IPR000629">
    <property type="entry name" value="RNA-helicase_DEAD-box_CS"/>
</dbReference>
<dbReference type="InterPro" id="IPR044742">
    <property type="entry name" value="DEAD/DEAH_RhlB"/>
</dbReference>
<dbReference type="SMART" id="SM00490">
    <property type="entry name" value="HELICc"/>
    <property type="match status" value="1"/>
</dbReference>
<evidence type="ECO:0000259" key="11">
    <source>
        <dbReference type="PROSITE" id="PS51195"/>
    </source>
</evidence>
<dbReference type="GO" id="GO:0003676">
    <property type="term" value="F:nucleic acid binding"/>
    <property type="evidence" value="ECO:0007669"/>
    <property type="project" value="InterPro"/>
</dbReference>
<dbReference type="InterPro" id="IPR014001">
    <property type="entry name" value="Helicase_ATP-bd"/>
</dbReference>
<accession>A0AAU9CVE4</accession>
<evidence type="ECO:0000256" key="5">
    <source>
        <dbReference type="ARBA" id="ARBA00038437"/>
    </source>
</evidence>
<feature type="domain" description="DEAD-box RNA helicase Q" evidence="11">
    <location>
        <begin position="9"/>
        <end position="37"/>
    </location>
</feature>
<feature type="domain" description="Helicase ATP-binding" evidence="9">
    <location>
        <begin position="40"/>
        <end position="214"/>
    </location>
</feature>
<dbReference type="SUPFAM" id="SSF52540">
    <property type="entry name" value="P-loop containing nucleoside triphosphate hydrolases"/>
    <property type="match status" value="1"/>
</dbReference>
<evidence type="ECO:0000259" key="9">
    <source>
        <dbReference type="PROSITE" id="PS51192"/>
    </source>
</evidence>
<dbReference type="PANTHER" id="PTHR47959">
    <property type="entry name" value="ATP-DEPENDENT RNA HELICASE RHLE-RELATED"/>
    <property type="match status" value="1"/>
</dbReference>
<evidence type="ECO:0000256" key="7">
    <source>
        <dbReference type="RuleBase" id="RU000492"/>
    </source>
</evidence>
<dbReference type="Proteomes" id="UP001348817">
    <property type="component" value="Chromosome"/>
</dbReference>
<dbReference type="PROSITE" id="PS00039">
    <property type="entry name" value="DEAD_ATP_HELICASE"/>
    <property type="match status" value="1"/>
</dbReference>
<dbReference type="CDD" id="cd18787">
    <property type="entry name" value="SF2_C_DEAD"/>
    <property type="match status" value="1"/>
</dbReference>
<feature type="domain" description="Helicase C-terminal" evidence="10">
    <location>
        <begin position="240"/>
        <end position="386"/>
    </location>
</feature>
<dbReference type="GO" id="GO:0016787">
    <property type="term" value="F:hydrolase activity"/>
    <property type="evidence" value="ECO:0007669"/>
    <property type="project" value="UniProtKB-KW"/>
</dbReference>
<dbReference type="InterPro" id="IPR011545">
    <property type="entry name" value="DEAD/DEAH_box_helicase_dom"/>
</dbReference>
<protein>
    <submittedName>
        <fullName evidence="12">RNA helicase</fullName>
    </submittedName>
</protein>
<dbReference type="AlphaFoldDB" id="A0AAU9CVE4"/>
<dbReference type="GO" id="GO:0003724">
    <property type="term" value="F:RNA helicase activity"/>
    <property type="evidence" value="ECO:0007669"/>
    <property type="project" value="InterPro"/>
</dbReference>
<dbReference type="InterPro" id="IPR027417">
    <property type="entry name" value="P-loop_NTPase"/>
</dbReference>
<dbReference type="RefSeq" id="WP_338392519.1">
    <property type="nucleotide sequence ID" value="NZ_AP025314.1"/>
</dbReference>
<dbReference type="GO" id="GO:0005524">
    <property type="term" value="F:ATP binding"/>
    <property type="evidence" value="ECO:0007669"/>
    <property type="project" value="UniProtKB-KW"/>
</dbReference>
<feature type="region of interest" description="Disordered" evidence="8">
    <location>
        <begin position="383"/>
        <end position="434"/>
    </location>
</feature>
<dbReference type="InterPro" id="IPR001650">
    <property type="entry name" value="Helicase_C-like"/>
</dbReference>
<dbReference type="PROSITE" id="PS51194">
    <property type="entry name" value="HELICASE_CTER"/>
    <property type="match status" value="1"/>
</dbReference>
<keyword evidence="4 7" id="KW-0067">ATP-binding</keyword>
<sequence length="434" mass="47740">MKEEEANIVTFDEFDFEPALEDSLVSMGFEKATPIQGKAIPVIMGGKDLIACAQTGTGKTAAFLLPVINELEKNPSEKIRVMVVVPTRELALQIDQQLEGFGYFLSVSGIAIYGGSSGANWETQRSALVRGADVVIATPGRMIAHMKQGYVDMSGVTHLILDEADRMLDMGFFNDIMEIANQLPQERQTLMFSATMPPKIRKLAKELLNEPEEITIAVSKTAEGVLQGAYMVYEEQKIPVIVDLLRGKEEELPAVIIFCSTKSKVDELAKQLRRAKVAAKGLHSDLDQQEREEVLMEFRNKKVHVLIATDILSRGIDVEDISLVMNYDVPKDPEDYVHRVGRTARAQRKGLAMTFITKRDQGNFARVEELIGKEIPKVSLPEEVYGKQPEYTGGKGGGGNYSRGGGGGRRRPQRGGKGNGGRRKSGGNRGGKRS</sequence>
<evidence type="ECO:0000256" key="1">
    <source>
        <dbReference type="ARBA" id="ARBA00022741"/>
    </source>
</evidence>
<evidence type="ECO:0000256" key="2">
    <source>
        <dbReference type="ARBA" id="ARBA00022801"/>
    </source>
</evidence>
<dbReference type="Gene3D" id="3.40.50.300">
    <property type="entry name" value="P-loop containing nucleotide triphosphate hydrolases"/>
    <property type="match status" value="2"/>
</dbReference>
<feature type="compositionally biased region" description="Basic residues" evidence="8">
    <location>
        <begin position="408"/>
        <end position="434"/>
    </location>
</feature>
<dbReference type="CDD" id="cd00268">
    <property type="entry name" value="DEADc"/>
    <property type="match status" value="1"/>
</dbReference>
<dbReference type="KEGG" id="fax:FUAX_34290"/>
<gene>
    <name evidence="12" type="ORF">FUAX_34290</name>
</gene>
<keyword evidence="2 7" id="KW-0378">Hydrolase</keyword>
<name>A0AAU9CVE4_9BACT</name>
<feature type="compositionally biased region" description="Gly residues" evidence="8">
    <location>
        <begin position="393"/>
        <end position="407"/>
    </location>
</feature>
<keyword evidence="13" id="KW-1185">Reference proteome</keyword>
<evidence type="ECO:0000259" key="10">
    <source>
        <dbReference type="PROSITE" id="PS51194"/>
    </source>
</evidence>
<keyword evidence="3 7" id="KW-0347">Helicase</keyword>
<dbReference type="InterPro" id="IPR014014">
    <property type="entry name" value="RNA_helicase_DEAD_Q_motif"/>
</dbReference>
<dbReference type="EMBL" id="AP025314">
    <property type="protein sequence ID" value="BDD10997.1"/>
    <property type="molecule type" value="Genomic_DNA"/>
</dbReference>
<dbReference type="Pfam" id="PF00270">
    <property type="entry name" value="DEAD"/>
    <property type="match status" value="1"/>
</dbReference>
<organism evidence="12 13">
    <name type="scientific">Fulvitalea axinellae</name>
    <dbReference type="NCBI Taxonomy" id="1182444"/>
    <lineage>
        <taxon>Bacteria</taxon>
        <taxon>Pseudomonadati</taxon>
        <taxon>Bacteroidota</taxon>
        <taxon>Cytophagia</taxon>
        <taxon>Cytophagales</taxon>
        <taxon>Persicobacteraceae</taxon>
        <taxon>Fulvitalea</taxon>
    </lineage>
</organism>